<reference evidence="1" key="1">
    <citation type="submission" date="2020-01" db="EMBL/GenBank/DDBJ databases">
        <authorList>
            <person name="Meier V. D."/>
            <person name="Meier V D."/>
        </authorList>
    </citation>
    <scope>NUCLEOTIDE SEQUENCE</scope>
    <source>
        <strain evidence="1">HLG_WM_MAG_01</strain>
    </source>
</reference>
<evidence type="ECO:0000313" key="1">
    <source>
        <dbReference type="EMBL" id="CAA6808694.1"/>
    </source>
</evidence>
<name>A0A6S6SV68_9BACT</name>
<accession>A0A6S6SV68</accession>
<dbReference type="InterPro" id="IPR029035">
    <property type="entry name" value="DHS-like_NAD/FAD-binding_dom"/>
</dbReference>
<dbReference type="SUPFAM" id="SSF52467">
    <property type="entry name" value="DHS-like NAD/FAD-binding domain"/>
    <property type="match status" value="1"/>
</dbReference>
<protein>
    <submittedName>
        <fullName evidence="1">SIR2-like domain-containing protein</fullName>
    </submittedName>
</protein>
<dbReference type="Pfam" id="PF13289">
    <property type="entry name" value="SIR2_2"/>
    <property type="match status" value="1"/>
</dbReference>
<gene>
    <name evidence="1" type="ORF">HELGO_WM3513</name>
</gene>
<dbReference type="AlphaFoldDB" id="A0A6S6SV68"/>
<sequence>MDGLKKFDRLNMSPNNTDISELLEKIASGNAILFTGAGFSLGSENVLGEEPPTVKKLTDIIANEGGFDGENNLKSTANYFLKVNDDSVLIKILSELYTIKKISPSHKAILTPKWRRIYTTNYDNVISLAMMDNGKVVKNITTDDSSETYFKEDNVCVNINGSIETLKNDVIPDSFKLTTSSYLSPDSFITSRWFPSFKKDLERSSAIVFVGYSLYDIEIQKILFESPEFKKKTYFINHKSASPLTLFELSEFGKVYTTGVDGFAKEIVNNLQKYVREEEAFYLESFTEYKLEKHTETIRDHQIIEFLLHGNIENFFIDDSITSKLMNPHIVMRDQLNEVNELFKNFNYVTILSDFGNGKTVFLREMISYLTINGKRVFEFNDIDGDYSKDIEQLSSLNCELYVVIDNYEMYIEVLQNILLLNDPKIYVLLSTRSSNHDQNMQLIDKSDQIAQVNIDLLNDNEISDLNNIIDTVGLWSERAGLPEQRRFDLIKENNKSQFSHTLLNILQAPQIRDRIANLLSSLFKKEDNKDTILAICILEIMNIPLTYNNISEIALNNSIYNTELINNTDFKQLFPSKNNQIISKSSLFARNLLAYHFNPNSTVTKLLEVAEKFHSVRNNSEFEKKIYKSLLRFAFIERVVPLTNKRDMLIRYYEQLKSRLGGLKNTPHFWLQYAMARIALDDYNNAQNYLETAYAKAYGDYDTAYLDAQQARLWIKLSITEFDQNKSMDYFKKAHNLLCNLYDDQYKYRQVEAYLEYYDTKYTKLSKKNKANFLNAVIEMHKKLQELRKGYTTESNRMDHCYNKLDHILQNT</sequence>
<dbReference type="EMBL" id="CACVAS010000057">
    <property type="protein sequence ID" value="CAA6808694.1"/>
    <property type="molecule type" value="Genomic_DNA"/>
</dbReference>
<organism evidence="1">
    <name type="scientific">uncultured Sulfurovum sp</name>
    <dbReference type="NCBI Taxonomy" id="269237"/>
    <lineage>
        <taxon>Bacteria</taxon>
        <taxon>Pseudomonadati</taxon>
        <taxon>Campylobacterota</taxon>
        <taxon>Epsilonproteobacteria</taxon>
        <taxon>Campylobacterales</taxon>
        <taxon>Sulfurovaceae</taxon>
        <taxon>Sulfurovum</taxon>
        <taxon>environmental samples</taxon>
    </lineage>
</organism>
<proteinExistence type="predicted"/>